<dbReference type="InterPro" id="IPR029447">
    <property type="entry name" value="DUF4439"/>
</dbReference>
<gene>
    <name evidence="2" type="ORF">VV01_10785</name>
</gene>
<evidence type="ECO:0000259" key="1">
    <source>
        <dbReference type="Pfam" id="PF14530"/>
    </source>
</evidence>
<dbReference type="Pfam" id="PF14530">
    <property type="entry name" value="DUF4439"/>
    <property type="match status" value="1"/>
</dbReference>
<accession>A0A0L6CIA7</accession>
<proteinExistence type="predicted"/>
<feature type="domain" description="DUF4439" evidence="1">
    <location>
        <begin position="181"/>
        <end position="304"/>
    </location>
</feature>
<sequence length="305" mass="30836">MHDANPLVARRALLSAALGVGAAMTLGACSVRLESDAPGIPGLRTQEPTPDQKVLLATFVDVRGLEQTALTSGGVGARLAPVHKAQLSRLTDVIAGLGLTPPVMPANAGSAAPTASGDLAAAELRFGAGAGPAGLAQASAAHLPMLASIMATRGAGALLAGSTPTWPGEKPLAPAVSSALLAAVRPAVYGLETISALTPEKQRKPVRALLRDVTAERSRLEAAAGTTAPAPPLTYRLPGRTDTPAARAQLVTRLLSDVVTAAAGQVSVARGRPGELTGLVALWSRSTARAWQWGVTPGPFPGLQQ</sequence>
<dbReference type="EMBL" id="LAIR01000002">
    <property type="protein sequence ID" value="KNX37526.1"/>
    <property type="molecule type" value="Genomic_DNA"/>
</dbReference>
<protein>
    <recommendedName>
        <fullName evidence="1">DUF4439 domain-containing protein</fullName>
    </recommendedName>
</protein>
<evidence type="ECO:0000313" key="2">
    <source>
        <dbReference type="EMBL" id="KNX37526.1"/>
    </source>
</evidence>
<dbReference type="InterPro" id="IPR012347">
    <property type="entry name" value="Ferritin-like"/>
</dbReference>
<reference evidence="3" key="1">
    <citation type="submission" date="2015-03" db="EMBL/GenBank/DDBJ databases">
        <title>Luteipulveratus halotolerans sp. nov., a novel actinobacterium (Dermacoccaceae) from Sarawak, Malaysia.</title>
        <authorList>
            <person name="Juboi H."/>
            <person name="Basik A."/>
            <person name="Shamsul S.S."/>
            <person name="Arnold P."/>
            <person name="Schmitt E.K."/>
            <person name="Sanglier J.-J."/>
            <person name="Yeo T."/>
        </authorList>
    </citation>
    <scope>NUCLEOTIDE SEQUENCE [LARGE SCALE GENOMIC DNA]</scope>
    <source>
        <strain evidence="3">C296001</strain>
    </source>
</reference>
<dbReference type="PROSITE" id="PS51318">
    <property type="entry name" value="TAT"/>
    <property type="match status" value="1"/>
</dbReference>
<dbReference type="InterPro" id="IPR006311">
    <property type="entry name" value="TAT_signal"/>
</dbReference>
<dbReference type="SUPFAM" id="SSF47240">
    <property type="entry name" value="Ferritin-like"/>
    <property type="match status" value="1"/>
</dbReference>
<comment type="caution">
    <text evidence="2">The sequence shown here is derived from an EMBL/GenBank/DDBJ whole genome shotgun (WGS) entry which is preliminary data.</text>
</comment>
<dbReference type="AlphaFoldDB" id="A0A0L6CIA7"/>
<dbReference type="STRING" id="1631356.VV01_10785"/>
<dbReference type="RefSeq" id="WP_050669884.1">
    <property type="nucleotide sequence ID" value="NZ_LAIR01000002.1"/>
</dbReference>
<organism evidence="2 3">
    <name type="scientific">Luteipulveratus halotolerans</name>
    <dbReference type="NCBI Taxonomy" id="1631356"/>
    <lineage>
        <taxon>Bacteria</taxon>
        <taxon>Bacillati</taxon>
        <taxon>Actinomycetota</taxon>
        <taxon>Actinomycetes</taxon>
        <taxon>Micrococcales</taxon>
        <taxon>Dermacoccaceae</taxon>
        <taxon>Luteipulveratus</taxon>
    </lineage>
</organism>
<keyword evidence="3" id="KW-1185">Reference proteome</keyword>
<name>A0A0L6CIA7_9MICO</name>
<dbReference type="Proteomes" id="UP000037397">
    <property type="component" value="Unassembled WGS sequence"/>
</dbReference>
<dbReference type="Gene3D" id="1.20.1260.10">
    <property type="match status" value="1"/>
</dbReference>
<dbReference type="InterPro" id="IPR009078">
    <property type="entry name" value="Ferritin-like_SF"/>
</dbReference>
<dbReference type="OrthoDB" id="5146090at2"/>
<evidence type="ECO:0000313" key="3">
    <source>
        <dbReference type="Proteomes" id="UP000037397"/>
    </source>
</evidence>